<reference evidence="2 3" key="1">
    <citation type="submission" date="2016-03" db="EMBL/GenBank/DDBJ databases">
        <authorList>
            <person name="Ploux O."/>
        </authorList>
    </citation>
    <scope>NUCLEOTIDE SEQUENCE [LARGE SCALE GENOMIC DNA]</scope>
    <source>
        <strain evidence="2 3">R0</strain>
    </source>
</reference>
<dbReference type="AlphaFoldDB" id="A0A150WHZ8"/>
<evidence type="ECO:0000256" key="1">
    <source>
        <dbReference type="SAM" id="SignalP"/>
    </source>
</evidence>
<organism evidence="2 3">
    <name type="scientific">Bdellovibrio bacteriovorus</name>
    <dbReference type="NCBI Taxonomy" id="959"/>
    <lineage>
        <taxon>Bacteria</taxon>
        <taxon>Pseudomonadati</taxon>
        <taxon>Bdellovibrionota</taxon>
        <taxon>Bdellovibrionia</taxon>
        <taxon>Bdellovibrionales</taxon>
        <taxon>Pseudobdellovibrionaceae</taxon>
        <taxon>Bdellovibrio</taxon>
    </lineage>
</organism>
<protein>
    <recommendedName>
        <fullName evidence="4">DUF4412 domain-containing protein</fullName>
    </recommendedName>
</protein>
<keyword evidence="3" id="KW-1185">Reference proteome</keyword>
<dbReference type="EMBL" id="LUKE01000004">
    <property type="protein sequence ID" value="KYG63167.1"/>
    <property type="molecule type" value="Genomic_DNA"/>
</dbReference>
<dbReference type="Proteomes" id="UP000075320">
    <property type="component" value="Unassembled WGS sequence"/>
</dbReference>
<feature type="signal peptide" evidence="1">
    <location>
        <begin position="1"/>
        <end position="21"/>
    </location>
</feature>
<accession>A0A150WHZ8</accession>
<keyword evidence="1" id="KW-0732">Signal</keyword>
<comment type="caution">
    <text evidence="2">The sequence shown here is derived from an EMBL/GenBank/DDBJ whole genome shotgun (WGS) entry which is preliminary data.</text>
</comment>
<evidence type="ECO:0000313" key="3">
    <source>
        <dbReference type="Proteomes" id="UP000075320"/>
    </source>
</evidence>
<proteinExistence type="predicted"/>
<feature type="chain" id="PRO_5007572585" description="DUF4412 domain-containing protein" evidence="1">
    <location>
        <begin position="22"/>
        <end position="162"/>
    </location>
</feature>
<evidence type="ECO:0000313" key="2">
    <source>
        <dbReference type="EMBL" id="KYG63167.1"/>
    </source>
</evidence>
<dbReference type="RefSeq" id="WP_061836242.1">
    <property type="nucleotide sequence ID" value="NZ_LUKE01000004.1"/>
</dbReference>
<name>A0A150WHZ8_BDEBC</name>
<dbReference type="OrthoDB" id="5292992at2"/>
<gene>
    <name evidence="2" type="ORF">AZI86_15790</name>
</gene>
<evidence type="ECO:0008006" key="4">
    <source>
        <dbReference type="Google" id="ProtNLM"/>
    </source>
</evidence>
<sequence>MLKHFFWILAAATLLTSFAQAYPRIGDKVQWKGSLQLKSGDSSPVHITKEVVSYDEATKKWRVKYVASVGDKITTEFIETADLYSPEKHKKMISGCLDQGGKLEDVATSIGKYQTCKLTTQTASGMTVDKWWGDIPFGVVSRNTRDSAEVETPDLNAIARDL</sequence>